<reference evidence="1" key="1">
    <citation type="submission" date="2023-11" db="EMBL/GenBank/DDBJ databases">
        <authorList>
            <person name="Poullet M."/>
        </authorList>
    </citation>
    <scope>NUCLEOTIDE SEQUENCE</scope>
    <source>
        <strain evidence="1">E1834</strain>
    </source>
</reference>
<dbReference type="Proteomes" id="UP001497535">
    <property type="component" value="Unassembled WGS sequence"/>
</dbReference>
<proteinExistence type="predicted"/>
<comment type="caution">
    <text evidence="1">The sequence shown here is derived from an EMBL/GenBank/DDBJ whole genome shotgun (WGS) entry which is preliminary data.</text>
</comment>
<accession>A0ACB0ZET4</accession>
<protein>
    <submittedName>
        <fullName evidence="1">Uncharacterized protein</fullName>
    </submittedName>
</protein>
<gene>
    <name evidence="1" type="ORF">MENTE1834_LOCUS24458</name>
</gene>
<keyword evidence="2" id="KW-1185">Reference proteome</keyword>
<evidence type="ECO:0000313" key="1">
    <source>
        <dbReference type="EMBL" id="CAK5077532.1"/>
    </source>
</evidence>
<name>A0ACB0ZET4_MELEN</name>
<organism evidence="1 2">
    <name type="scientific">Meloidogyne enterolobii</name>
    <name type="common">Root-knot nematode worm</name>
    <name type="synonym">Meloidogyne mayaguensis</name>
    <dbReference type="NCBI Taxonomy" id="390850"/>
    <lineage>
        <taxon>Eukaryota</taxon>
        <taxon>Metazoa</taxon>
        <taxon>Ecdysozoa</taxon>
        <taxon>Nematoda</taxon>
        <taxon>Chromadorea</taxon>
        <taxon>Rhabditida</taxon>
        <taxon>Tylenchina</taxon>
        <taxon>Tylenchomorpha</taxon>
        <taxon>Tylenchoidea</taxon>
        <taxon>Meloidogynidae</taxon>
        <taxon>Meloidogyninae</taxon>
        <taxon>Meloidogyne</taxon>
    </lineage>
</organism>
<sequence>MSLLPAIVVESKAILLVIAHKTQEIIMEKVKDNGAIILEQITVIGIMIVDQGKIIMEDIEIIKDIPRIVLRKIIHGITIIGSHR</sequence>
<evidence type="ECO:0000313" key="2">
    <source>
        <dbReference type="Proteomes" id="UP001497535"/>
    </source>
</evidence>
<dbReference type="EMBL" id="CAVMJV010000032">
    <property type="protein sequence ID" value="CAK5077532.1"/>
    <property type="molecule type" value="Genomic_DNA"/>
</dbReference>